<dbReference type="Proteomes" id="UP000054217">
    <property type="component" value="Unassembled WGS sequence"/>
</dbReference>
<reference evidence="2 3" key="1">
    <citation type="submission" date="2014-04" db="EMBL/GenBank/DDBJ databases">
        <authorList>
            <consortium name="DOE Joint Genome Institute"/>
            <person name="Kuo A."/>
            <person name="Kohler A."/>
            <person name="Costa M.D."/>
            <person name="Nagy L.G."/>
            <person name="Floudas D."/>
            <person name="Copeland A."/>
            <person name="Barry K.W."/>
            <person name="Cichocki N."/>
            <person name="Veneault-Fourrey C."/>
            <person name="LaButti K."/>
            <person name="Lindquist E.A."/>
            <person name="Lipzen A."/>
            <person name="Lundell T."/>
            <person name="Morin E."/>
            <person name="Murat C."/>
            <person name="Sun H."/>
            <person name="Tunlid A."/>
            <person name="Henrissat B."/>
            <person name="Grigoriev I.V."/>
            <person name="Hibbett D.S."/>
            <person name="Martin F."/>
            <person name="Nordberg H.P."/>
            <person name="Cantor M.N."/>
            <person name="Hua S.X."/>
        </authorList>
    </citation>
    <scope>NUCLEOTIDE SEQUENCE [LARGE SCALE GENOMIC DNA]</scope>
    <source>
        <strain evidence="2 3">Marx 270</strain>
    </source>
</reference>
<proteinExistence type="predicted"/>
<feature type="region of interest" description="Disordered" evidence="1">
    <location>
        <begin position="72"/>
        <end position="91"/>
    </location>
</feature>
<keyword evidence="3" id="KW-1185">Reference proteome</keyword>
<evidence type="ECO:0000313" key="2">
    <source>
        <dbReference type="EMBL" id="KIO02596.1"/>
    </source>
</evidence>
<evidence type="ECO:0000256" key="1">
    <source>
        <dbReference type="SAM" id="MobiDB-lite"/>
    </source>
</evidence>
<sequence length="107" mass="11527">MNNKRHVPLVEGAGLLHLGPSGRCLRPQSSAHAKRLATLIIISADLRTTRYAGLESDMIEDAVLGAHKRKLRTRHLEEKPQAQGSGTSSSSDLAIQSLVLQVLSGTH</sequence>
<dbReference type="InParanoid" id="A0A0C3P523"/>
<organism evidence="2 3">
    <name type="scientific">Pisolithus tinctorius Marx 270</name>
    <dbReference type="NCBI Taxonomy" id="870435"/>
    <lineage>
        <taxon>Eukaryota</taxon>
        <taxon>Fungi</taxon>
        <taxon>Dikarya</taxon>
        <taxon>Basidiomycota</taxon>
        <taxon>Agaricomycotina</taxon>
        <taxon>Agaricomycetes</taxon>
        <taxon>Agaricomycetidae</taxon>
        <taxon>Boletales</taxon>
        <taxon>Sclerodermatineae</taxon>
        <taxon>Pisolithaceae</taxon>
        <taxon>Pisolithus</taxon>
    </lineage>
</organism>
<dbReference type="HOGENOM" id="CLU_2211052_0_0_1"/>
<dbReference type="AlphaFoldDB" id="A0A0C3P523"/>
<name>A0A0C3P523_PISTI</name>
<evidence type="ECO:0000313" key="3">
    <source>
        <dbReference type="Proteomes" id="UP000054217"/>
    </source>
</evidence>
<gene>
    <name evidence="2" type="ORF">M404DRAFT_27816</name>
</gene>
<protein>
    <submittedName>
        <fullName evidence="2">Uncharacterized protein</fullName>
    </submittedName>
</protein>
<dbReference type="EMBL" id="KN831981">
    <property type="protein sequence ID" value="KIO02596.1"/>
    <property type="molecule type" value="Genomic_DNA"/>
</dbReference>
<feature type="compositionally biased region" description="Polar residues" evidence="1">
    <location>
        <begin position="82"/>
        <end position="91"/>
    </location>
</feature>
<accession>A0A0C3P523</accession>
<reference evidence="3" key="2">
    <citation type="submission" date="2015-01" db="EMBL/GenBank/DDBJ databases">
        <title>Evolutionary Origins and Diversification of the Mycorrhizal Mutualists.</title>
        <authorList>
            <consortium name="DOE Joint Genome Institute"/>
            <consortium name="Mycorrhizal Genomics Consortium"/>
            <person name="Kohler A."/>
            <person name="Kuo A."/>
            <person name="Nagy L.G."/>
            <person name="Floudas D."/>
            <person name="Copeland A."/>
            <person name="Barry K.W."/>
            <person name="Cichocki N."/>
            <person name="Veneault-Fourrey C."/>
            <person name="LaButti K."/>
            <person name="Lindquist E.A."/>
            <person name="Lipzen A."/>
            <person name="Lundell T."/>
            <person name="Morin E."/>
            <person name="Murat C."/>
            <person name="Riley R."/>
            <person name="Ohm R."/>
            <person name="Sun H."/>
            <person name="Tunlid A."/>
            <person name="Henrissat B."/>
            <person name="Grigoriev I.V."/>
            <person name="Hibbett D.S."/>
            <person name="Martin F."/>
        </authorList>
    </citation>
    <scope>NUCLEOTIDE SEQUENCE [LARGE SCALE GENOMIC DNA]</scope>
    <source>
        <strain evidence="3">Marx 270</strain>
    </source>
</reference>